<feature type="transmembrane region" description="Helical" evidence="7">
    <location>
        <begin position="113"/>
        <end position="128"/>
    </location>
</feature>
<feature type="domain" description="RCK C-terminal" evidence="8">
    <location>
        <begin position="217"/>
        <end position="310"/>
    </location>
</feature>
<dbReference type="RefSeq" id="WP_112230764.1">
    <property type="nucleotide sequence ID" value="NZ_QLZQ01000001.1"/>
</dbReference>
<dbReference type="PANTHER" id="PTHR43652">
    <property type="entry name" value="BASIC AMINO ACID ANTIPORTER YFCC-RELATED"/>
    <property type="match status" value="1"/>
</dbReference>
<evidence type="ECO:0000256" key="3">
    <source>
        <dbReference type="ARBA" id="ARBA00022692"/>
    </source>
</evidence>
<keyword evidence="10" id="KW-1185">Reference proteome</keyword>
<dbReference type="InterPro" id="IPR031312">
    <property type="entry name" value="Na/sul_symport_CS"/>
</dbReference>
<keyword evidence="3 7" id="KW-0812">Transmembrane</keyword>
<evidence type="ECO:0000256" key="2">
    <source>
        <dbReference type="ARBA" id="ARBA00022448"/>
    </source>
</evidence>
<evidence type="ECO:0000259" key="8">
    <source>
        <dbReference type="PROSITE" id="PS51202"/>
    </source>
</evidence>
<feature type="transmembrane region" description="Helical" evidence="7">
    <location>
        <begin position="171"/>
        <end position="194"/>
    </location>
</feature>
<keyword evidence="4" id="KW-0677">Repeat</keyword>
<dbReference type="GO" id="GO:0005886">
    <property type="term" value="C:plasma membrane"/>
    <property type="evidence" value="ECO:0007669"/>
    <property type="project" value="TreeGrafter"/>
</dbReference>
<evidence type="ECO:0000256" key="7">
    <source>
        <dbReference type="SAM" id="Phobius"/>
    </source>
</evidence>
<dbReference type="InterPro" id="IPR004680">
    <property type="entry name" value="Cit_transptr-like_dom"/>
</dbReference>
<sequence length="614" mass="65644">MDMVLTFAIVGVTIVLFLVNWLRSDLVALLALLAFVVFGLLEPEEALAGFSNSVVIMIAGLFVIGAGIVRTGLAAMVGNQLLKWSGANETKLFVLILLITGLMGSFMSNTGTVALMLPIVIGVALSLMKSPTQYLIPLSYIGSLSGLMTLIATPANLIVSQVLAEAGYGRLAFFDITPLGVTAIAVGILYFVLFRKWVLPQESRKNQVNEGHKLSPKQLAADYALGGNLHKVMASADSEAVGQVLRDLQIPAHYQLAVLKIERRTKSGFDILPMRFEEMAGPQSEIQAGDKLYVQGSLENAERFANDFGFDFDEAVTEGDALVSRQFGIAEVLLTPHSSFINETLTSLKFREKYNVNALAINRKGDYVVKDMIKEKLRFGDAILVQGRWEDIELLQRATMDVVVVGQPQEHAGTAVASGKAPVAGVILLAMIVLMVLEVFAPVFTVLLAAAAMVLTGSLRNMDDAYSKMNWESIILIAALLPMATALEKSGGMELISSGLVSALGGFGVIGVLAGIYMITMVFGQFISNTATAVLFAPIALQAAVSLDANPVTFLIAIAVSSSMAFATPIASPTNALVMTAGGYKFSDFAKAGIPLQLIMFAVMMVMIPLLFPL</sequence>
<dbReference type="SUPFAM" id="SSF116726">
    <property type="entry name" value="TrkA C-terminal domain-like"/>
    <property type="match status" value="2"/>
</dbReference>
<evidence type="ECO:0000256" key="1">
    <source>
        <dbReference type="ARBA" id="ARBA00004141"/>
    </source>
</evidence>
<feature type="transmembrane region" description="Helical" evidence="7">
    <location>
        <begin position="90"/>
        <end position="107"/>
    </location>
</feature>
<dbReference type="PROSITE" id="PS01271">
    <property type="entry name" value="NA_SULFATE"/>
    <property type="match status" value="1"/>
</dbReference>
<feature type="transmembrane region" description="Helical" evidence="7">
    <location>
        <begin position="499"/>
        <end position="520"/>
    </location>
</feature>
<evidence type="ECO:0000256" key="5">
    <source>
        <dbReference type="ARBA" id="ARBA00022989"/>
    </source>
</evidence>
<dbReference type="EMBL" id="QLZQ01000001">
    <property type="protein sequence ID" value="RAZ69671.1"/>
    <property type="molecule type" value="Genomic_DNA"/>
</dbReference>
<feature type="transmembrane region" description="Helical" evidence="7">
    <location>
        <begin position="426"/>
        <end position="457"/>
    </location>
</feature>
<dbReference type="Proteomes" id="UP000251869">
    <property type="component" value="Unassembled WGS sequence"/>
</dbReference>
<dbReference type="InterPro" id="IPR051679">
    <property type="entry name" value="DASS-Related_Transporters"/>
</dbReference>
<dbReference type="AlphaFoldDB" id="A0A365KBG5"/>
<feature type="transmembrane region" description="Helical" evidence="7">
    <location>
        <begin position="592"/>
        <end position="612"/>
    </location>
</feature>
<proteinExistence type="predicted"/>
<dbReference type="GO" id="GO:0006813">
    <property type="term" value="P:potassium ion transport"/>
    <property type="evidence" value="ECO:0007669"/>
    <property type="project" value="InterPro"/>
</dbReference>
<keyword evidence="6 7" id="KW-0472">Membrane</keyword>
<accession>A0A365KBG5</accession>
<dbReference type="Pfam" id="PF02080">
    <property type="entry name" value="TrkA_C"/>
    <property type="match status" value="1"/>
</dbReference>
<dbReference type="PROSITE" id="PS51202">
    <property type="entry name" value="RCK_C"/>
    <property type="match status" value="2"/>
</dbReference>
<feature type="transmembrane region" description="Helical" evidence="7">
    <location>
        <begin position="46"/>
        <end position="69"/>
    </location>
</feature>
<feature type="transmembrane region" description="Helical" evidence="7">
    <location>
        <begin position="552"/>
        <end position="572"/>
    </location>
</feature>
<dbReference type="Pfam" id="PF03600">
    <property type="entry name" value="CitMHS"/>
    <property type="match status" value="1"/>
</dbReference>
<feature type="transmembrane region" description="Helical" evidence="7">
    <location>
        <begin position="7"/>
        <end position="40"/>
    </location>
</feature>
<evidence type="ECO:0000313" key="9">
    <source>
        <dbReference type="EMBL" id="RAZ69671.1"/>
    </source>
</evidence>
<dbReference type="PANTHER" id="PTHR43652:SF1">
    <property type="entry name" value="RESPONSE REGULATOR"/>
    <property type="match status" value="1"/>
</dbReference>
<protein>
    <submittedName>
        <fullName evidence="9">SLC13 family permease</fullName>
    </submittedName>
</protein>
<comment type="caution">
    <text evidence="9">The sequence shown here is derived from an EMBL/GenBank/DDBJ whole genome shotgun (WGS) entry which is preliminary data.</text>
</comment>
<keyword evidence="5 7" id="KW-1133">Transmembrane helix</keyword>
<organism evidence="9 10">
    <name type="scientific">Planococcus maitriensis</name>
    <dbReference type="NCBI Taxonomy" id="221799"/>
    <lineage>
        <taxon>Bacteria</taxon>
        <taxon>Bacillati</taxon>
        <taxon>Bacillota</taxon>
        <taxon>Bacilli</taxon>
        <taxon>Bacillales</taxon>
        <taxon>Caryophanaceae</taxon>
        <taxon>Planococcus</taxon>
    </lineage>
</organism>
<evidence type="ECO:0000313" key="10">
    <source>
        <dbReference type="Proteomes" id="UP000251869"/>
    </source>
</evidence>
<gene>
    <name evidence="9" type="ORF">DP119_03160</name>
</gene>
<reference evidence="9 10" key="1">
    <citation type="submission" date="2018-06" db="EMBL/GenBank/DDBJ databases">
        <title>The draft genome sequences of strains SCU63 and S1.</title>
        <authorList>
            <person name="Gan L."/>
        </authorList>
    </citation>
    <scope>NUCLEOTIDE SEQUENCE [LARGE SCALE GENOMIC DNA]</scope>
    <source>
        <strain evidence="9 10">S1</strain>
    </source>
</reference>
<name>A0A365KBG5_9BACL</name>
<dbReference type="InterPro" id="IPR036721">
    <property type="entry name" value="RCK_C_sf"/>
</dbReference>
<comment type="subcellular location">
    <subcellularLocation>
        <location evidence="1">Membrane</location>
        <topology evidence="1">Multi-pass membrane protein</topology>
    </subcellularLocation>
</comment>
<feature type="transmembrane region" description="Helical" evidence="7">
    <location>
        <begin position="469"/>
        <end position="487"/>
    </location>
</feature>
<feature type="transmembrane region" description="Helical" evidence="7">
    <location>
        <begin position="140"/>
        <end position="159"/>
    </location>
</feature>
<keyword evidence="2" id="KW-0813">Transport</keyword>
<dbReference type="OrthoDB" id="9765532at2"/>
<evidence type="ECO:0000256" key="4">
    <source>
        <dbReference type="ARBA" id="ARBA00022737"/>
    </source>
</evidence>
<feature type="transmembrane region" description="Helical" evidence="7">
    <location>
        <begin position="526"/>
        <end position="545"/>
    </location>
</feature>
<feature type="domain" description="RCK C-terminal" evidence="8">
    <location>
        <begin position="317"/>
        <end position="401"/>
    </location>
</feature>
<evidence type="ECO:0000256" key="6">
    <source>
        <dbReference type="ARBA" id="ARBA00023136"/>
    </source>
</evidence>
<dbReference type="InterPro" id="IPR006037">
    <property type="entry name" value="RCK_C"/>
</dbReference>
<dbReference type="GO" id="GO:0008324">
    <property type="term" value="F:monoatomic cation transmembrane transporter activity"/>
    <property type="evidence" value="ECO:0007669"/>
    <property type="project" value="InterPro"/>
</dbReference>
<dbReference type="Gene3D" id="3.30.70.1450">
    <property type="entry name" value="Regulator of K+ conductance, C-terminal domain"/>
    <property type="match status" value="2"/>
</dbReference>